<keyword evidence="3" id="KW-1185">Reference proteome</keyword>
<accession>A0A7T1F9H3</accession>
<evidence type="ECO:0000313" key="2">
    <source>
        <dbReference type="EMBL" id="QPM74650.1"/>
    </source>
</evidence>
<dbReference type="KEGG" id="sllo:ISP08_09915"/>
<dbReference type="RefSeq" id="WP_195718529.1">
    <property type="nucleotide sequence ID" value="NZ_CP064056.1"/>
</dbReference>
<gene>
    <name evidence="2" type="ORF">ISP08_09915</name>
</gene>
<keyword evidence="1" id="KW-0472">Membrane</keyword>
<proteinExistence type="predicted"/>
<evidence type="ECO:0000256" key="1">
    <source>
        <dbReference type="SAM" id="Phobius"/>
    </source>
</evidence>
<dbReference type="Proteomes" id="UP000594455">
    <property type="component" value="Chromosome"/>
</dbReference>
<name>A0A7T1F9H3_9STAP</name>
<protein>
    <recommendedName>
        <fullName evidence="4">2-isopropylmalate synthase</fullName>
    </recommendedName>
</protein>
<sequence>MMTKHDPFEELDDDKKPKGQSIKQMMLENDHYAPKKHSKLSFVIFIITLLIIIFIVGMFII</sequence>
<dbReference type="EMBL" id="CP064056">
    <property type="protein sequence ID" value="QPM74650.1"/>
    <property type="molecule type" value="Genomic_DNA"/>
</dbReference>
<reference evidence="2 3" key="1">
    <citation type="submission" date="2020-10" db="EMBL/GenBank/DDBJ databases">
        <title>Closed genome sequences of Staphylococcus lloydii sp. nov. and Staphylococcus durrellii sp. nov. Isolated from Captive Fruit Bats (Pteropus livingstonii).</title>
        <authorList>
            <person name="Fountain K."/>
        </authorList>
    </citation>
    <scope>NUCLEOTIDE SEQUENCE [LARGE SCALE GENOMIC DNA]</scope>
    <source>
        <strain evidence="2 3">23_2_7_LY</strain>
    </source>
</reference>
<feature type="transmembrane region" description="Helical" evidence="1">
    <location>
        <begin position="40"/>
        <end position="60"/>
    </location>
</feature>
<evidence type="ECO:0000313" key="3">
    <source>
        <dbReference type="Proteomes" id="UP000594455"/>
    </source>
</evidence>
<keyword evidence="1" id="KW-0812">Transmembrane</keyword>
<evidence type="ECO:0008006" key="4">
    <source>
        <dbReference type="Google" id="ProtNLM"/>
    </source>
</evidence>
<keyword evidence="1" id="KW-1133">Transmembrane helix</keyword>
<organism evidence="2 3">
    <name type="scientific">Staphylococcus lloydii</name>
    <dbReference type="NCBI Taxonomy" id="2781774"/>
    <lineage>
        <taxon>Bacteria</taxon>
        <taxon>Bacillati</taxon>
        <taxon>Bacillota</taxon>
        <taxon>Bacilli</taxon>
        <taxon>Bacillales</taxon>
        <taxon>Staphylococcaceae</taxon>
        <taxon>Staphylococcus</taxon>
    </lineage>
</organism>
<dbReference type="AlphaFoldDB" id="A0A7T1F9H3"/>